<dbReference type="GO" id="GO:0047632">
    <property type="term" value="F:agmatine deiminase activity"/>
    <property type="evidence" value="ECO:0007669"/>
    <property type="project" value="TreeGrafter"/>
</dbReference>
<protein>
    <recommendedName>
        <fullName evidence="4">Peptidylarginine deiminase-like enzyme</fullName>
    </recommendedName>
</protein>
<evidence type="ECO:0000313" key="3">
    <source>
        <dbReference type="Proteomes" id="UP000249046"/>
    </source>
</evidence>
<dbReference type="GO" id="GO:0009446">
    <property type="term" value="P:putrescine biosynthetic process"/>
    <property type="evidence" value="ECO:0007669"/>
    <property type="project" value="InterPro"/>
</dbReference>
<dbReference type="PANTHER" id="PTHR31377:SF0">
    <property type="entry name" value="AGMATINE DEIMINASE-RELATED"/>
    <property type="match status" value="1"/>
</dbReference>
<proteinExistence type="predicted"/>
<gene>
    <name evidence="2" type="ORF">DI564_11455</name>
</gene>
<evidence type="ECO:0008006" key="4">
    <source>
        <dbReference type="Google" id="ProtNLM"/>
    </source>
</evidence>
<name>A0A2W5MJ71_9GAMM</name>
<accession>A0A2W5MJ71</accession>
<keyword evidence="1" id="KW-0378">Hydrolase</keyword>
<dbReference type="EMBL" id="QFPO01000009">
    <property type="protein sequence ID" value="PZQ13500.1"/>
    <property type="molecule type" value="Genomic_DNA"/>
</dbReference>
<dbReference type="SUPFAM" id="SSF55909">
    <property type="entry name" value="Pentein"/>
    <property type="match status" value="1"/>
</dbReference>
<sequence>MPSGATGSNMARWRFPDRLSGPAMMLRSFCVLLTCLAAAAVADAAPARRADPAYLASIVDDEADPLPRGLSARERAIWQPPQWPSAPLAPPAGPVRAQAEYEANHGLMIRWGAYNALHTSMVVPITTADPPSDVWVVVSGASQETSARDVLAGGGADMDHVHFVTTASDSVWIRDYGPRFIDDAGRRAISDHTYNRPRPNDDRVPQAIAAQWNETLYDLPLTHGGGNFHLFRNRDAFMTRLIANENPGVGEQQIKDYYAAYQGLNLTLTDPFPSSYDSTQHIDMWMLPLADGKVMIGEYAAGEGGGVPKTVTDATATAMQDRGYTVYRTPGWRAGGAHYTYTNSVIMNRLVLVCQFNGYAAQNAQAVATFQSALPDHEIVPVDCSSIIGLSGAIHCIVMHVPDLLFRADHD</sequence>
<comment type="caution">
    <text evidence="2">The sequence shown here is derived from an EMBL/GenBank/DDBJ whole genome shotgun (WGS) entry which is preliminary data.</text>
</comment>
<dbReference type="GO" id="GO:0004668">
    <property type="term" value="F:protein-arginine deiminase activity"/>
    <property type="evidence" value="ECO:0007669"/>
    <property type="project" value="InterPro"/>
</dbReference>
<dbReference type="Proteomes" id="UP000249046">
    <property type="component" value="Unassembled WGS sequence"/>
</dbReference>
<dbReference type="Gene3D" id="3.75.10.10">
    <property type="entry name" value="L-arginine/glycine Amidinotransferase, Chain A"/>
    <property type="match status" value="1"/>
</dbReference>
<dbReference type="AlphaFoldDB" id="A0A2W5MJ71"/>
<organism evidence="2 3">
    <name type="scientific">Rhodanobacter denitrificans</name>
    <dbReference type="NCBI Taxonomy" id="666685"/>
    <lineage>
        <taxon>Bacteria</taxon>
        <taxon>Pseudomonadati</taxon>
        <taxon>Pseudomonadota</taxon>
        <taxon>Gammaproteobacteria</taxon>
        <taxon>Lysobacterales</taxon>
        <taxon>Rhodanobacteraceae</taxon>
        <taxon>Rhodanobacter</taxon>
    </lineage>
</organism>
<dbReference type="InterPro" id="IPR007466">
    <property type="entry name" value="Peptidyl-Arg-deiminase_porph"/>
</dbReference>
<reference evidence="2 3" key="1">
    <citation type="submission" date="2017-08" db="EMBL/GenBank/DDBJ databases">
        <title>Infants hospitalized years apart are colonized by the same room-sourced microbial strains.</title>
        <authorList>
            <person name="Brooks B."/>
            <person name="Olm M.R."/>
            <person name="Firek B.A."/>
            <person name="Baker R."/>
            <person name="Thomas B.C."/>
            <person name="Morowitz M.J."/>
            <person name="Banfield J.F."/>
        </authorList>
    </citation>
    <scope>NUCLEOTIDE SEQUENCE [LARGE SCALE GENOMIC DNA]</scope>
    <source>
        <strain evidence="2">S2_005_003_R2_42</strain>
    </source>
</reference>
<evidence type="ECO:0000313" key="2">
    <source>
        <dbReference type="EMBL" id="PZQ13500.1"/>
    </source>
</evidence>
<dbReference type="PANTHER" id="PTHR31377">
    <property type="entry name" value="AGMATINE DEIMINASE-RELATED"/>
    <property type="match status" value="1"/>
</dbReference>
<evidence type="ECO:0000256" key="1">
    <source>
        <dbReference type="ARBA" id="ARBA00022801"/>
    </source>
</evidence>
<dbReference type="Pfam" id="PF04371">
    <property type="entry name" value="PAD_porph"/>
    <property type="match status" value="1"/>
</dbReference>